<dbReference type="Pfam" id="PF00440">
    <property type="entry name" value="TetR_N"/>
    <property type="match status" value="1"/>
</dbReference>
<dbReference type="Gene3D" id="1.10.10.60">
    <property type="entry name" value="Homeodomain-like"/>
    <property type="match status" value="1"/>
</dbReference>
<dbReference type="EMBL" id="JAGGKX010000008">
    <property type="protein sequence ID" value="MBP1969870.1"/>
    <property type="molecule type" value="Genomic_DNA"/>
</dbReference>
<feature type="DNA-binding region" description="H-T-H motif" evidence="4">
    <location>
        <begin position="26"/>
        <end position="45"/>
    </location>
</feature>
<comment type="caution">
    <text evidence="6">The sequence shown here is derived from an EMBL/GenBank/DDBJ whole genome shotgun (WGS) entry which is preliminary data.</text>
</comment>
<dbReference type="PROSITE" id="PS01081">
    <property type="entry name" value="HTH_TETR_1"/>
    <property type="match status" value="1"/>
</dbReference>
<dbReference type="SUPFAM" id="SSF46689">
    <property type="entry name" value="Homeodomain-like"/>
    <property type="match status" value="1"/>
</dbReference>
<dbReference type="Proteomes" id="UP001519345">
    <property type="component" value="Unassembled WGS sequence"/>
</dbReference>
<gene>
    <name evidence="6" type="ORF">J2Z83_001978</name>
</gene>
<proteinExistence type="predicted"/>
<feature type="domain" description="HTH tetR-type" evidence="5">
    <location>
        <begin position="3"/>
        <end position="63"/>
    </location>
</feature>
<name>A0ABS4IG20_9BACI</name>
<evidence type="ECO:0000256" key="3">
    <source>
        <dbReference type="ARBA" id="ARBA00023163"/>
    </source>
</evidence>
<evidence type="ECO:0000259" key="5">
    <source>
        <dbReference type="PROSITE" id="PS50977"/>
    </source>
</evidence>
<protein>
    <submittedName>
        <fullName evidence="6">AcrR family transcriptional regulator</fullName>
    </submittedName>
</protein>
<dbReference type="PANTHER" id="PTHR30055">
    <property type="entry name" value="HTH-TYPE TRANSCRIPTIONAL REGULATOR RUTR"/>
    <property type="match status" value="1"/>
</dbReference>
<dbReference type="SUPFAM" id="SSF48498">
    <property type="entry name" value="Tetracyclin repressor-like, C-terminal domain"/>
    <property type="match status" value="1"/>
</dbReference>
<accession>A0ABS4IG20</accession>
<sequence>MPKTTRDRIIQAALSSFAKRGYEGTTLAHIAGAVGIQKPSLYNHFSGKDELYLTVAKKVMEESTEVMMTSANAHQEKAVKDRIYIVLTDITDFIHQKHKGVMYKRFMLFPPASLTEDLKKLGQSGDAKIDQLLMNFFEQGRREGVFNVDSFSVFRAGFYILMDGSFTESFYYQDEDFQERLEGAWIVFWRGVSR</sequence>
<dbReference type="InterPro" id="IPR036271">
    <property type="entry name" value="Tet_transcr_reg_TetR-rel_C_sf"/>
</dbReference>
<keyword evidence="2 4" id="KW-0238">DNA-binding</keyword>
<dbReference type="InterPro" id="IPR023772">
    <property type="entry name" value="DNA-bd_HTH_TetR-type_CS"/>
</dbReference>
<dbReference type="InterPro" id="IPR001647">
    <property type="entry name" value="HTH_TetR"/>
</dbReference>
<dbReference type="InterPro" id="IPR050109">
    <property type="entry name" value="HTH-type_TetR-like_transc_reg"/>
</dbReference>
<evidence type="ECO:0000313" key="7">
    <source>
        <dbReference type="Proteomes" id="UP001519345"/>
    </source>
</evidence>
<dbReference type="RefSeq" id="WP_209463035.1">
    <property type="nucleotide sequence ID" value="NZ_CP110224.1"/>
</dbReference>
<keyword evidence="7" id="KW-1185">Reference proteome</keyword>
<dbReference type="PANTHER" id="PTHR30055:SF238">
    <property type="entry name" value="MYCOFACTOCIN BIOSYNTHESIS TRANSCRIPTIONAL REGULATOR MFTR-RELATED"/>
    <property type="match status" value="1"/>
</dbReference>
<evidence type="ECO:0000256" key="4">
    <source>
        <dbReference type="PROSITE-ProRule" id="PRU00335"/>
    </source>
</evidence>
<dbReference type="InterPro" id="IPR009057">
    <property type="entry name" value="Homeodomain-like_sf"/>
</dbReference>
<keyword evidence="3" id="KW-0804">Transcription</keyword>
<evidence type="ECO:0000313" key="6">
    <source>
        <dbReference type="EMBL" id="MBP1969870.1"/>
    </source>
</evidence>
<evidence type="ECO:0000256" key="1">
    <source>
        <dbReference type="ARBA" id="ARBA00023015"/>
    </source>
</evidence>
<organism evidence="6 7">
    <name type="scientific">Virgibacillus natechei</name>
    <dbReference type="NCBI Taxonomy" id="1216297"/>
    <lineage>
        <taxon>Bacteria</taxon>
        <taxon>Bacillati</taxon>
        <taxon>Bacillota</taxon>
        <taxon>Bacilli</taxon>
        <taxon>Bacillales</taxon>
        <taxon>Bacillaceae</taxon>
        <taxon>Virgibacillus</taxon>
    </lineage>
</organism>
<dbReference type="Gene3D" id="1.10.357.10">
    <property type="entry name" value="Tetracycline Repressor, domain 2"/>
    <property type="match status" value="1"/>
</dbReference>
<dbReference type="PRINTS" id="PR00455">
    <property type="entry name" value="HTHTETR"/>
</dbReference>
<keyword evidence="1" id="KW-0805">Transcription regulation</keyword>
<evidence type="ECO:0000256" key="2">
    <source>
        <dbReference type="ARBA" id="ARBA00023125"/>
    </source>
</evidence>
<dbReference type="PROSITE" id="PS50977">
    <property type="entry name" value="HTH_TETR_2"/>
    <property type="match status" value="1"/>
</dbReference>
<reference evidence="6 7" key="1">
    <citation type="submission" date="2021-03" db="EMBL/GenBank/DDBJ databases">
        <title>Genomic Encyclopedia of Type Strains, Phase IV (KMG-IV): sequencing the most valuable type-strain genomes for metagenomic binning, comparative biology and taxonomic classification.</title>
        <authorList>
            <person name="Goeker M."/>
        </authorList>
    </citation>
    <scope>NUCLEOTIDE SEQUENCE [LARGE SCALE GENOMIC DNA]</scope>
    <source>
        <strain evidence="6 7">DSM 25609</strain>
    </source>
</reference>